<reference evidence="28" key="2">
    <citation type="submission" date="2018-05" db="EMBL/GenBank/DDBJ databases">
        <title>OpunRS2 (Oryza punctata Reference Sequence Version 2).</title>
        <authorList>
            <person name="Zhang J."/>
            <person name="Kudrna D."/>
            <person name="Lee S."/>
            <person name="Talag J."/>
            <person name="Welchert J."/>
            <person name="Wing R.A."/>
        </authorList>
    </citation>
    <scope>NUCLEOTIDE SEQUENCE [LARGE SCALE GENOMIC DNA]</scope>
</reference>
<evidence type="ECO:0000256" key="26">
    <source>
        <dbReference type="SAM" id="SignalP"/>
    </source>
</evidence>
<evidence type="ECO:0000313" key="29">
    <source>
        <dbReference type="Proteomes" id="UP000026962"/>
    </source>
</evidence>
<dbReference type="InterPro" id="IPR032675">
    <property type="entry name" value="LRR_dom_sf"/>
</dbReference>
<dbReference type="GO" id="GO:0008194">
    <property type="term" value="F:UDP-glycosyltransferase activity"/>
    <property type="evidence" value="ECO:0007669"/>
    <property type="project" value="InterPro"/>
</dbReference>
<evidence type="ECO:0000256" key="9">
    <source>
        <dbReference type="ARBA" id="ARBA00022553"/>
    </source>
</evidence>
<dbReference type="FunFam" id="3.80.10.10:FF:000655">
    <property type="entry name" value="Putative leucine-rich repeat receptor-like protein kinase"/>
    <property type="match status" value="1"/>
</dbReference>
<evidence type="ECO:0000256" key="10">
    <source>
        <dbReference type="ARBA" id="ARBA00022614"/>
    </source>
</evidence>
<dbReference type="GO" id="GO:0033612">
    <property type="term" value="F:receptor serine/threonine kinase binding"/>
    <property type="evidence" value="ECO:0007669"/>
    <property type="project" value="TreeGrafter"/>
</dbReference>
<dbReference type="InterPro" id="IPR050647">
    <property type="entry name" value="Plant_LRR-RLKs"/>
</dbReference>
<dbReference type="InterPro" id="IPR008271">
    <property type="entry name" value="Ser/Thr_kinase_AS"/>
</dbReference>
<dbReference type="SMART" id="SM00369">
    <property type="entry name" value="LRR_TYP"/>
    <property type="match status" value="10"/>
</dbReference>
<keyword evidence="13" id="KW-0808">Transferase</keyword>
<comment type="catalytic activity">
    <reaction evidence="25">
        <text>L-seryl-[protein] + ATP = O-phospho-L-seryl-[protein] + ADP + H(+)</text>
        <dbReference type="Rhea" id="RHEA:17989"/>
        <dbReference type="Rhea" id="RHEA-COMP:9863"/>
        <dbReference type="Rhea" id="RHEA-COMP:11604"/>
        <dbReference type="ChEBI" id="CHEBI:15378"/>
        <dbReference type="ChEBI" id="CHEBI:29999"/>
        <dbReference type="ChEBI" id="CHEBI:30616"/>
        <dbReference type="ChEBI" id="CHEBI:83421"/>
        <dbReference type="ChEBI" id="CHEBI:456216"/>
        <dbReference type="EC" id="2.7.11.1"/>
    </reaction>
</comment>
<evidence type="ECO:0000256" key="5">
    <source>
        <dbReference type="ARBA" id="ARBA00009995"/>
    </source>
</evidence>
<feature type="domain" description="Protein kinase" evidence="27">
    <location>
        <begin position="809"/>
        <end position="1092"/>
    </location>
</feature>
<evidence type="ECO:0000256" key="7">
    <source>
        <dbReference type="ARBA" id="ARBA00022475"/>
    </source>
</evidence>
<dbReference type="Gene3D" id="3.30.200.20">
    <property type="entry name" value="Phosphorylase Kinase, domain 1"/>
    <property type="match status" value="1"/>
</dbReference>
<evidence type="ECO:0000256" key="8">
    <source>
        <dbReference type="ARBA" id="ARBA00022527"/>
    </source>
</evidence>
<evidence type="ECO:0000256" key="4">
    <source>
        <dbReference type="ARBA" id="ARBA00009592"/>
    </source>
</evidence>
<dbReference type="Pfam" id="PF08263">
    <property type="entry name" value="LRRNT_2"/>
    <property type="match status" value="1"/>
</dbReference>
<evidence type="ECO:0000259" key="27">
    <source>
        <dbReference type="PROSITE" id="PS50011"/>
    </source>
</evidence>
<dbReference type="Pfam" id="PF00560">
    <property type="entry name" value="LRR_1"/>
    <property type="match status" value="12"/>
</dbReference>
<evidence type="ECO:0000256" key="11">
    <source>
        <dbReference type="ARBA" id="ARBA00022626"/>
    </source>
</evidence>
<dbReference type="InterPro" id="IPR000719">
    <property type="entry name" value="Prot_kinase_dom"/>
</dbReference>
<evidence type="ECO:0000256" key="22">
    <source>
        <dbReference type="ARBA" id="ARBA00023170"/>
    </source>
</evidence>
<feature type="signal peptide" evidence="26">
    <location>
        <begin position="1"/>
        <end position="32"/>
    </location>
</feature>
<dbReference type="PROSITE" id="PS00108">
    <property type="entry name" value="PROTEIN_KINASE_ST"/>
    <property type="match status" value="1"/>
</dbReference>
<dbReference type="PROSITE" id="PS50011">
    <property type="entry name" value="PROTEIN_KINASE_DOM"/>
    <property type="match status" value="1"/>
</dbReference>
<dbReference type="FunFam" id="3.80.10.10:FF:000566">
    <property type="entry name" value="Putative leucine-rich repeat receptor-like protein kinase"/>
    <property type="match status" value="1"/>
</dbReference>
<evidence type="ECO:0000256" key="17">
    <source>
        <dbReference type="ARBA" id="ARBA00022741"/>
    </source>
</evidence>
<evidence type="ECO:0000256" key="15">
    <source>
        <dbReference type="ARBA" id="ARBA00022729"/>
    </source>
</evidence>
<dbReference type="Gene3D" id="3.80.10.10">
    <property type="entry name" value="Ribonuclease Inhibitor"/>
    <property type="match status" value="6"/>
</dbReference>
<keyword evidence="29" id="KW-1185">Reference proteome</keyword>
<evidence type="ECO:0000256" key="1">
    <source>
        <dbReference type="ARBA" id="ARBA00004162"/>
    </source>
</evidence>
<dbReference type="EC" id="2.7.11.1" evidence="6"/>
<evidence type="ECO:0000256" key="14">
    <source>
        <dbReference type="ARBA" id="ARBA00022692"/>
    </source>
</evidence>
<comment type="similarity">
    <text evidence="3">Belongs to the protein kinase superfamily. Ser/Thr protein kinase family.</text>
</comment>
<dbReference type="GO" id="GO:0009742">
    <property type="term" value="P:brassinosteroid mediated signaling pathway"/>
    <property type="evidence" value="ECO:0007669"/>
    <property type="project" value="UniProtKB-KW"/>
</dbReference>
<keyword evidence="19" id="KW-0067">ATP-binding</keyword>
<dbReference type="HOGENOM" id="CLU_000288_22_1_1"/>
<proteinExistence type="inferred from homology"/>
<evidence type="ECO:0000256" key="21">
    <source>
        <dbReference type="ARBA" id="ARBA00023136"/>
    </source>
</evidence>
<evidence type="ECO:0000256" key="19">
    <source>
        <dbReference type="ARBA" id="ARBA00022840"/>
    </source>
</evidence>
<comment type="subcellular location">
    <subcellularLocation>
        <location evidence="1">Cell membrane</location>
        <topology evidence="1">Single-pass membrane protein</topology>
    </subcellularLocation>
    <subcellularLocation>
        <location evidence="2">Membrane</location>
        <topology evidence="2">Single-pass type I membrane protein</topology>
    </subcellularLocation>
</comment>
<keyword evidence="20" id="KW-1133">Transmembrane helix</keyword>
<evidence type="ECO:0000256" key="18">
    <source>
        <dbReference type="ARBA" id="ARBA00022777"/>
    </source>
</evidence>
<keyword evidence="21" id="KW-0472">Membrane</keyword>
<dbReference type="GO" id="GO:0005886">
    <property type="term" value="C:plasma membrane"/>
    <property type="evidence" value="ECO:0007669"/>
    <property type="project" value="UniProtKB-SubCell"/>
</dbReference>
<keyword evidence="12" id="KW-0328">Glycosyltransferase</keyword>
<dbReference type="InterPro" id="IPR011009">
    <property type="entry name" value="Kinase-like_dom_sf"/>
</dbReference>
<reference evidence="28" key="1">
    <citation type="submission" date="2015-04" db="UniProtKB">
        <authorList>
            <consortium name="EnsemblPlants"/>
        </authorList>
    </citation>
    <scope>IDENTIFICATION</scope>
</reference>
<sequence length="1476" mass="160330">MGSAAVAPAAHTPWALQLGVVLTCLLATTCHGLNHEGWLLLTLKKQMVDTFHHLDDWNPGDPSPCGWKGVNCSSGSTPAVVSLNLSNMNLSGTVDPSIGGLTELTNLDLSFNGFSGTIPAEIGNCSKLTGLYLNNNQFQGTIPPELGKLTMMITFNLCNNKLFGPIPDEIGNMASLEDLVGYSNNLSGSIPHTIGRLKNLKTVRLGQNAISGNIPVEIGECLNLVVFGLAQNKLGGPLPKEIGKLTLMTDLILWGNQLSGVIPPEIGNCINLRTIALYDNNLVGPIPATIGNIQNLQRLYLYRNLLNGTIPLEIANLSLAEEIDFSENVLTGGVPKEFGKIPRLYLLYLFQNQLTGPIPTELCVLKNLSKLDLSINTLSGPIPACFQYMSRLIQLQLFNNMLSGDIPPRFGIYSRLWVVDFSNNNITGQIPRDLCRQSNLILLNLGANKLIGNIPHGITRCKSLVQLRLADNSLTGSFPTDLCNLVNLTTIELGRNKFNGPIPPQIGNCKALQRLDLTNNYFTSELPQEIGNLSKLVVFNISSNRLGGSIPLEIFNCTMLQRLDLSQNSFEGSLPNEVGSLPQLELLSFADNRLSGQIPPILGKLSHLTALQIGGNQFSGGIPKELGLLSSLQIAMNLSYNNLSGNIPSELGNLALLENLFLNNNKLTGEIPDTFANLSSLLEFNVSYNNLTGALPTVPLFDNMASTCFLGNKGLCGGQLGKCGSESVSSSQSSNSGSPPLGKVIAIVAAVIGGISLILIVIIVYHMRKPLETVAPLQDKQIFSAGSNMQVSTKDAYTFQELVSATNNFDESCVIGRGACGTVYRAILKAGQTIAVKKLASNREGSNTDNSFRAEILTLGKIRHRNIVKLYGFIYHQGSNLLLYEYMPRGSLGELLHGQSSSSLDWETRFMIALGAAEGLSYLHHDCKPRIIHRDIKSNNILLDENFEAHVGDFGLAKVIDMPYSKSMSAIAGSYGYIAPEYAYTMKVTEKSDIYSYGVVLLELLTGRAPVQPLELGGDLVTWVKNYIRDNSLGPGILDKNLDLEDKTSVDHMIEVLKIALLCTSMSPYDRPPMRNRPLPPNRTPHPHHQFTMAAEEGRSPHVVLFPFLAHGHIPAFLRLAGHLQALRPGLAVTLVSTQRILGSLSLPATSPPIQLHALPFAPADHGLPDGAHSLADLHVHQFITFFQASESLRPAFDGFVAGIRSPVCIIADAFFAWTADVARARGASHAVFLPGGAFGNAVFFSVWEHLPHTLTAGDEFPLLPDFPDVVLHRTQIPPYMLAATGADPWTAFFRRVIPSCRKTDAVLVNTVQQLEPSGLDMLRASFGVQTWPIGPILAAPAPSKSRDDDDITIIQWLDAHPRRSVLYISFGSQNSISIRQMTELALGLEASGWPFIWAVRPPLGFDPKDGFDPEWLPAGFEDRMAARASGRGLVVRGWAPQARILAHPSTGAFLTHCGNNSRLALVVEMRQRTRS</sequence>
<keyword evidence="7" id="KW-1003">Cell membrane</keyword>
<dbReference type="EnsemblPlants" id="OPUNC04G15790.1">
    <property type="protein sequence ID" value="OPUNC04G15790.1"/>
    <property type="gene ID" value="OPUNC04G15790"/>
</dbReference>
<keyword evidence="16" id="KW-0677">Repeat</keyword>
<dbReference type="GO" id="GO:0004674">
    <property type="term" value="F:protein serine/threonine kinase activity"/>
    <property type="evidence" value="ECO:0007669"/>
    <property type="project" value="UniProtKB-KW"/>
</dbReference>
<evidence type="ECO:0000256" key="25">
    <source>
        <dbReference type="ARBA" id="ARBA00048679"/>
    </source>
</evidence>
<dbReference type="Gramene" id="OPUNC04G15790.1">
    <property type="protein sequence ID" value="OPUNC04G15790.1"/>
    <property type="gene ID" value="OPUNC04G15790"/>
</dbReference>
<evidence type="ECO:0000313" key="28">
    <source>
        <dbReference type="EnsemblPlants" id="OPUNC04G15790.1"/>
    </source>
</evidence>
<dbReference type="InterPro" id="IPR002213">
    <property type="entry name" value="UDP_glucos_trans"/>
</dbReference>
<keyword evidence="17" id="KW-0547">Nucleotide-binding</keyword>
<keyword evidence="22" id="KW-0675">Receptor</keyword>
<dbReference type="Proteomes" id="UP000026962">
    <property type="component" value="Chromosome 4"/>
</dbReference>
<keyword evidence="15 26" id="KW-0732">Signal</keyword>
<dbReference type="SUPFAM" id="SSF52047">
    <property type="entry name" value="RNI-like"/>
    <property type="match status" value="1"/>
</dbReference>
<comment type="catalytic activity">
    <reaction evidence="24">
        <text>L-threonyl-[protein] + ATP = O-phospho-L-threonyl-[protein] + ADP + H(+)</text>
        <dbReference type="Rhea" id="RHEA:46608"/>
        <dbReference type="Rhea" id="RHEA-COMP:11060"/>
        <dbReference type="Rhea" id="RHEA-COMP:11605"/>
        <dbReference type="ChEBI" id="CHEBI:15378"/>
        <dbReference type="ChEBI" id="CHEBI:30013"/>
        <dbReference type="ChEBI" id="CHEBI:30616"/>
        <dbReference type="ChEBI" id="CHEBI:61977"/>
        <dbReference type="ChEBI" id="CHEBI:456216"/>
        <dbReference type="EC" id="2.7.11.1"/>
    </reaction>
</comment>
<dbReference type="FunFam" id="3.40.50.2000:FF:000103">
    <property type="entry name" value="Glycosyltransferase"/>
    <property type="match status" value="1"/>
</dbReference>
<dbReference type="eggNOG" id="KOG1192">
    <property type="taxonomic scope" value="Eukaryota"/>
</dbReference>
<dbReference type="SUPFAM" id="SSF53756">
    <property type="entry name" value="UDP-Glycosyltransferase/glycogen phosphorylase"/>
    <property type="match status" value="1"/>
</dbReference>
<dbReference type="SUPFAM" id="SSF52058">
    <property type="entry name" value="L domain-like"/>
    <property type="match status" value="1"/>
</dbReference>
<dbReference type="PANTHER" id="PTHR48056">
    <property type="entry name" value="LRR RECEPTOR-LIKE SERINE/THREONINE-PROTEIN KINASE-RELATED"/>
    <property type="match status" value="1"/>
</dbReference>
<dbReference type="OMA" id="TVSHMIT"/>
<dbReference type="Gene3D" id="3.40.50.2000">
    <property type="entry name" value="Glycogen Phosphorylase B"/>
    <property type="match status" value="2"/>
</dbReference>
<keyword evidence="9" id="KW-0597">Phosphoprotein</keyword>
<dbReference type="PANTHER" id="PTHR48056:SF45">
    <property type="entry name" value="PROTEIN KINASE DOMAIN-CONTAINING PROTEIN"/>
    <property type="match status" value="1"/>
</dbReference>
<dbReference type="SUPFAM" id="SSF56112">
    <property type="entry name" value="Protein kinase-like (PK-like)"/>
    <property type="match status" value="1"/>
</dbReference>
<dbReference type="SMART" id="SM00220">
    <property type="entry name" value="S_TKc"/>
    <property type="match status" value="1"/>
</dbReference>
<name>A0A0E0KSJ9_ORYPU</name>
<evidence type="ECO:0000256" key="23">
    <source>
        <dbReference type="ARBA" id="ARBA00023180"/>
    </source>
</evidence>
<dbReference type="FunFam" id="3.80.10.10:FF:000627">
    <property type="entry name" value="Probable leucine-rich repeat receptor-like protein kinase At2g33170"/>
    <property type="match status" value="1"/>
</dbReference>
<feature type="chain" id="PRO_5002365387" description="non-specific serine/threonine protein kinase" evidence="26">
    <location>
        <begin position="33"/>
        <end position="1476"/>
    </location>
</feature>
<comment type="similarity">
    <text evidence="5">Belongs to the UDP-glycosyltransferase family.</text>
</comment>
<keyword evidence="11" id="KW-1070">Brassinosteroid signaling pathway</keyword>
<dbReference type="Gene3D" id="1.10.510.10">
    <property type="entry name" value="Transferase(Phosphotransferase) domain 1"/>
    <property type="match status" value="1"/>
</dbReference>
<evidence type="ECO:0000256" key="12">
    <source>
        <dbReference type="ARBA" id="ARBA00022676"/>
    </source>
</evidence>
<dbReference type="FunFam" id="3.80.10.10:FF:000844">
    <property type="entry name" value="Leucine-rich repeat receptor-like serine/threonine-protein kinase isoform B"/>
    <property type="match status" value="1"/>
</dbReference>
<protein>
    <recommendedName>
        <fullName evidence="6">non-specific serine/threonine protein kinase</fullName>
        <ecNumber evidence="6">2.7.11.1</ecNumber>
    </recommendedName>
</protein>
<evidence type="ECO:0000256" key="2">
    <source>
        <dbReference type="ARBA" id="ARBA00004479"/>
    </source>
</evidence>
<organism evidence="28">
    <name type="scientific">Oryza punctata</name>
    <name type="common">Red rice</name>
    <dbReference type="NCBI Taxonomy" id="4537"/>
    <lineage>
        <taxon>Eukaryota</taxon>
        <taxon>Viridiplantae</taxon>
        <taxon>Streptophyta</taxon>
        <taxon>Embryophyta</taxon>
        <taxon>Tracheophyta</taxon>
        <taxon>Spermatophyta</taxon>
        <taxon>Magnoliopsida</taxon>
        <taxon>Liliopsida</taxon>
        <taxon>Poales</taxon>
        <taxon>Poaceae</taxon>
        <taxon>BOP clade</taxon>
        <taxon>Oryzoideae</taxon>
        <taxon>Oryzeae</taxon>
        <taxon>Oryzinae</taxon>
        <taxon>Oryza</taxon>
    </lineage>
</organism>
<dbReference type="CDD" id="cd03784">
    <property type="entry name" value="GT1_Gtf-like"/>
    <property type="match status" value="1"/>
</dbReference>
<dbReference type="FunFam" id="1.10.510.10:FF:000417">
    <property type="entry name" value="Leucine-rich repeat receptor-like protein kinase"/>
    <property type="match status" value="1"/>
</dbReference>
<dbReference type="Pfam" id="PF00201">
    <property type="entry name" value="UDPGT"/>
    <property type="match status" value="1"/>
</dbReference>
<dbReference type="InterPro" id="IPR001611">
    <property type="entry name" value="Leu-rich_rpt"/>
</dbReference>
<evidence type="ECO:0000256" key="20">
    <source>
        <dbReference type="ARBA" id="ARBA00022989"/>
    </source>
</evidence>
<accession>A0A0E0KSJ9</accession>
<dbReference type="FunFam" id="3.30.200.20:FF:000309">
    <property type="entry name" value="Leucine-rich repeat receptor protein kinase MSP1"/>
    <property type="match status" value="1"/>
</dbReference>
<dbReference type="FunFam" id="3.80.10.10:FF:000778">
    <property type="entry name" value="Putative leucine-rich repeat receptor-like protein kinase"/>
    <property type="match status" value="1"/>
</dbReference>
<evidence type="ECO:0000256" key="24">
    <source>
        <dbReference type="ARBA" id="ARBA00047899"/>
    </source>
</evidence>
<keyword evidence="18" id="KW-0418">Kinase</keyword>
<comment type="similarity">
    <text evidence="4">Belongs to the RLP family.</text>
</comment>
<keyword evidence="23" id="KW-0325">Glycoprotein</keyword>
<dbReference type="STRING" id="4537.A0A0E0KSJ9"/>
<dbReference type="InterPro" id="IPR013210">
    <property type="entry name" value="LRR_N_plant-typ"/>
</dbReference>
<dbReference type="InterPro" id="IPR003591">
    <property type="entry name" value="Leu-rich_rpt_typical-subtyp"/>
</dbReference>
<dbReference type="FunFam" id="3.80.10.10:FF:000111">
    <property type="entry name" value="LRR receptor-like serine/threonine-protein kinase ERECTA"/>
    <property type="match status" value="1"/>
</dbReference>
<keyword evidence="8" id="KW-0723">Serine/threonine-protein kinase</keyword>
<evidence type="ECO:0000256" key="3">
    <source>
        <dbReference type="ARBA" id="ARBA00008684"/>
    </source>
</evidence>
<evidence type="ECO:0000256" key="6">
    <source>
        <dbReference type="ARBA" id="ARBA00012513"/>
    </source>
</evidence>
<dbReference type="GO" id="GO:0005524">
    <property type="term" value="F:ATP binding"/>
    <property type="evidence" value="ECO:0007669"/>
    <property type="project" value="UniProtKB-KW"/>
</dbReference>
<evidence type="ECO:0000256" key="13">
    <source>
        <dbReference type="ARBA" id="ARBA00022679"/>
    </source>
</evidence>
<keyword evidence="10" id="KW-0433">Leucine-rich repeat</keyword>
<dbReference type="Pfam" id="PF00069">
    <property type="entry name" value="Pkinase"/>
    <property type="match status" value="1"/>
</dbReference>
<evidence type="ECO:0000256" key="16">
    <source>
        <dbReference type="ARBA" id="ARBA00022737"/>
    </source>
</evidence>
<keyword evidence="14" id="KW-0812">Transmembrane</keyword>